<keyword evidence="1" id="KW-0547">Nucleotide-binding</keyword>
<dbReference type="AlphaFoldDB" id="A0A1E3QJP1"/>
<dbReference type="InterPro" id="IPR003495">
    <property type="entry name" value="CobW/HypB/UreG_nucleotide-bd"/>
</dbReference>
<evidence type="ECO:0000256" key="5">
    <source>
        <dbReference type="ARBA" id="ARBA00023186"/>
    </source>
</evidence>
<protein>
    <recommendedName>
        <fullName evidence="12">CobW/HypB/UreG nucleotide-binding domain-containing protein</fullName>
    </recommendedName>
</protein>
<dbReference type="CDD" id="cd03112">
    <property type="entry name" value="CobW-like"/>
    <property type="match status" value="1"/>
</dbReference>
<keyword evidence="11" id="KW-1185">Reference proteome</keyword>
<dbReference type="PANTHER" id="PTHR13748">
    <property type="entry name" value="COBW-RELATED"/>
    <property type="match status" value="1"/>
</dbReference>
<keyword evidence="4" id="KW-0342">GTP-binding</keyword>
<accession>A0A1E3QJP1</accession>
<dbReference type="Pfam" id="PF07683">
    <property type="entry name" value="CobW_C"/>
    <property type="match status" value="1"/>
</dbReference>
<comment type="catalytic activity">
    <reaction evidence="7">
        <text>GTP + H2O = GDP + phosphate + H(+)</text>
        <dbReference type="Rhea" id="RHEA:19669"/>
        <dbReference type="ChEBI" id="CHEBI:15377"/>
        <dbReference type="ChEBI" id="CHEBI:15378"/>
        <dbReference type="ChEBI" id="CHEBI:37565"/>
        <dbReference type="ChEBI" id="CHEBI:43474"/>
        <dbReference type="ChEBI" id="CHEBI:58189"/>
    </reaction>
    <physiologicalReaction direction="left-to-right" evidence="7">
        <dbReference type="Rhea" id="RHEA:19670"/>
    </physiologicalReaction>
</comment>
<evidence type="ECO:0000259" key="9">
    <source>
        <dbReference type="Pfam" id="PF07683"/>
    </source>
</evidence>
<evidence type="ECO:0000256" key="1">
    <source>
        <dbReference type="ARBA" id="ARBA00022741"/>
    </source>
</evidence>
<dbReference type="GeneID" id="30149260"/>
<dbReference type="SUPFAM" id="SSF52540">
    <property type="entry name" value="P-loop containing nucleoside triphosphate hydrolases"/>
    <property type="match status" value="1"/>
</dbReference>
<evidence type="ECO:0000313" key="11">
    <source>
        <dbReference type="Proteomes" id="UP000094336"/>
    </source>
</evidence>
<dbReference type="RefSeq" id="XP_018983239.1">
    <property type="nucleotide sequence ID" value="XM_019131407.1"/>
</dbReference>
<keyword evidence="2" id="KW-0378">Hydrolase</keyword>
<dbReference type="GO" id="GO:0034224">
    <property type="term" value="P:cellular response to zinc ion starvation"/>
    <property type="evidence" value="ECO:0007669"/>
    <property type="project" value="EnsemblFungi"/>
</dbReference>
<comment type="similarity">
    <text evidence="6">Belongs to the SIMIBI class G3E GTPase family. ZNG1 subfamily.</text>
</comment>
<dbReference type="Proteomes" id="UP000094336">
    <property type="component" value="Unassembled WGS sequence"/>
</dbReference>
<evidence type="ECO:0000256" key="7">
    <source>
        <dbReference type="ARBA" id="ARBA00049117"/>
    </source>
</evidence>
<dbReference type="GO" id="GO:0005737">
    <property type="term" value="C:cytoplasm"/>
    <property type="evidence" value="ECO:0007669"/>
    <property type="project" value="TreeGrafter"/>
</dbReference>
<evidence type="ECO:0000313" key="10">
    <source>
        <dbReference type="EMBL" id="ODQ77911.1"/>
    </source>
</evidence>
<dbReference type="SUPFAM" id="SSF90002">
    <property type="entry name" value="Hypothetical protein YjiA, C-terminal domain"/>
    <property type="match status" value="1"/>
</dbReference>
<dbReference type="GO" id="GO:0140827">
    <property type="term" value="F:zinc chaperone activity"/>
    <property type="evidence" value="ECO:0007669"/>
    <property type="project" value="EnsemblFungi"/>
</dbReference>
<dbReference type="GO" id="GO:0008047">
    <property type="term" value="F:enzyme activator activity"/>
    <property type="evidence" value="ECO:0007669"/>
    <property type="project" value="EnsemblFungi"/>
</dbReference>
<keyword evidence="5" id="KW-0143">Chaperone</keyword>
<evidence type="ECO:0000256" key="2">
    <source>
        <dbReference type="ARBA" id="ARBA00022801"/>
    </source>
</evidence>
<dbReference type="OrthoDB" id="258627at2759"/>
<dbReference type="Pfam" id="PF02492">
    <property type="entry name" value="cobW"/>
    <property type="match status" value="1"/>
</dbReference>
<feature type="domain" description="CobW C-terminal" evidence="9">
    <location>
        <begin position="289"/>
        <end position="345"/>
    </location>
</feature>
<organism evidence="10 11">
    <name type="scientific">Babjeviella inositovora NRRL Y-12698</name>
    <dbReference type="NCBI Taxonomy" id="984486"/>
    <lineage>
        <taxon>Eukaryota</taxon>
        <taxon>Fungi</taxon>
        <taxon>Dikarya</taxon>
        <taxon>Ascomycota</taxon>
        <taxon>Saccharomycotina</taxon>
        <taxon>Pichiomycetes</taxon>
        <taxon>Serinales incertae sedis</taxon>
        <taxon>Babjeviella</taxon>
    </lineage>
</organism>
<dbReference type="InterPro" id="IPR027417">
    <property type="entry name" value="P-loop_NTPase"/>
</dbReference>
<feature type="non-terminal residue" evidence="10">
    <location>
        <position position="1"/>
    </location>
</feature>
<dbReference type="Gene3D" id="3.30.1220.10">
    <property type="entry name" value="CobW-like, C-terminal domain"/>
    <property type="match status" value="1"/>
</dbReference>
<dbReference type="PANTHER" id="PTHR13748:SF31">
    <property type="entry name" value="ZINC-REGULATED GTPASE METALLOPROTEIN ACTIVATOR 1A-RELATED"/>
    <property type="match status" value="1"/>
</dbReference>
<proteinExistence type="inferred from homology"/>
<sequence length="346" mass="38358">KVPITIISGYLGSGKSTLLDHIALRNSNTGKKFAIIVNEFGNSSLIEKSKSFKITAGTESYDEWLDLGNGCLCCSVKDTGVAAIENLLSQEKKFDYVLLETSGVADPGPIANMFWLDDGLKSNVYIDGVVVVVDAKNILDCLSDTDGQWHRSNKHIGEEAEPVDDDGVSMAHVQISFADVILLNKIDLLETEPDYDIKLETIKTHLRKLNGLAQIHETRFGELDNLDKILNLNAFTQAKLPKEIARTHHDERIATISFQFNRIPAAKVPQIEACLQHLLWEHPDLDGSGKEWEIYRTKGLVIVEGEEDTWKIIQGVRGTYDIMEGANLEAESDGKSVVVFIGKHLS</sequence>
<evidence type="ECO:0000256" key="6">
    <source>
        <dbReference type="ARBA" id="ARBA00034320"/>
    </source>
</evidence>
<feature type="non-terminal residue" evidence="10">
    <location>
        <position position="346"/>
    </location>
</feature>
<feature type="domain" description="CobW/HypB/UreG nucleotide-binding" evidence="8">
    <location>
        <begin position="3"/>
        <end position="215"/>
    </location>
</feature>
<evidence type="ECO:0000256" key="3">
    <source>
        <dbReference type="ARBA" id="ARBA00022833"/>
    </source>
</evidence>
<dbReference type="InterPro" id="IPR011629">
    <property type="entry name" value="CobW-like_C"/>
</dbReference>
<keyword evidence="3" id="KW-0862">Zinc</keyword>
<dbReference type="GO" id="GO:0003924">
    <property type="term" value="F:GTPase activity"/>
    <property type="evidence" value="ECO:0007669"/>
    <property type="project" value="EnsemblFungi"/>
</dbReference>
<dbReference type="InterPro" id="IPR036627">
    <property type="entry name" value="CobW-likC_sf"/>
</dbReference>
<name>A0A1E3QJP1_9ASCO</name>
<dbReference type="GO" id="GO:0005525">
    <property type="term" value="F:GTP binding"/>
    <property type="evidence" value="ECO:0007669"/>
    <property type="project" value="UniProtKB-KW"/>
</dbReference>
<dbReference type="Gene3D" id="3.40.50.300">
    <property type="entry name" value="P-loop containing nucleotide triphosphate hydrolases"/>
    <property type="match status" value="1"/>
</dbReference>
<dbReference type="GO" id="GO:0051604">
    <property type="term" value="P:protein maturation"/>
    <property type="evidence" value="ECO:0007669"/>
    <property type="project" value="EnsemblFungi"/>
</dbReference>
<gene>
    <name evidence="10" type="ORF">BABINDRAFT_27655</name>
</gene>
<evidence type="ECO:0000256" key="4">
    <source>
        <dbReference type="ARBA" id="ARBA00023134"/>
    </source>
</evidence>
<evidence type="ECO:0008006" key="12">
    <source>
        <dbReference type="Google" id="ProtNLM"/>
    </source>
</evidence>
<dbReference type="InterPro" id="IPR051316">
    <property type="entry name" value="Zinc-reg_GTPase_activator"/>
</dbReference>
<reference evidence="11" key="1">
    <citation type="submission" date="2016-05" db="EMBL/GenBank/DDBJ databases">
        <title>Comparative genomics of biotechnologically important yeasts.</title>
        <authorList>
            <consortium name="DOE Joint Genome Institute"/>
            <person name="Riley R."/>
            <person name="Haridas S."/>
            <person name="Wolfe K.H."/>
            <person name="Lopes M.R."/>
            <person name="Hittinger C.T."/>
            <person name="Goker M."/>
            <person name="Salamov A."/>
            <person name="Wisecaver J."/>
            <person name="Long T.M."/>
            <person name="Aerts A.L."/>
            <person name="Barry K."/>
            <person name="Choi C."/>
            <person name="Clum A."/>
            <person name="Coughlan A.Y."/>
            <person name="Deshpande S."/>
            <person name="Douglass A.P."/>
            <person name="Hanson S.J."/>
            <person name="Klenk H.-P."/>
            <person name="Labutti K."/>
            <person name="Lapidus A."/>
            <person name="Lindquist E."/>
            <person name="Lipzen A."/>
            <person name="Meier-Kolthoff J.P."/>
            <person name="Ohm R.A."/>
            <person name="Otillar R.P."/>
            <person name="Pangilinan J."/>
            <person name="Peng Y."/>
            <person name="Rokas A."/>
            <person name="Rosa C.A."/>
            <person name="Scheuner C."/>
            <person name="Sibirny A.A."/>
            <person name="Slot J.C."/>
            <person name="Stielow J.B."/>
            <person name="Sun H."/>
            <person name="Kurtzman C.P."/>
            <person name="Blackwell M."/>
            <person name="Grigoriev I.V."/>
            <person name="Jeffries T.W."/>
        </authorList>
    </citation>
    <scope>NUCLEOTIDE SEQUENCE [LARGE SCALE GENOMIC DNA]</scope>
    <source>
        <strain evidence="11">NRRL Y-12698</strain>
    </source>
</reference>
<dbReference type="EMBL" id="KV454438">
    <property type="protein sequence ID" value="ODQ77911.1"/>
    <property type="molecule type" value="Genomic_DNA"/>
</dbReference>
<dbReference type="STRING" id="984486.A0A1E3QJP1"/>
<evidence type="ECO:0000259" key="8">
    <source>
        <dbReference type="Pfam" id="PF02492"/>
    </source>
</evidence>